<organism evidence="3 4">
    <name type="scientific">Hymenobacter oligotrophus</name>
    <dbReference type="NCBI Taxonomy" id="2319843"/>
    <lineage>
        <taxon>Bacteria</taxon>
        <taxon>Pseudomonadati</taxon>
        <taxon>Bacteroidota</taxon>
        <taxon>Cytophagia</taxon>
        <taxon>Cytophagales</taxon>
        <taxon>Hymenobacteraceae</taxon>
        <taxon>Hymenobacter</taxon>
    </lineage>
</organism>
<evidence type="ECO:0000313" key="4">
    <source>
        <dbReference type="Proteomes" id="UP000262802"/>
    </source>
</evidence>
<gene>
    <name evidence="3" type="ORF">D3Y59_09545</name>
</gene>
<feature type="transmembrane region" description="Helical" evidence="1">
    <location>
        <begin position="34"/>
        <end position="59"/>
    </location>
</feature>
<evidence type="ECO:0000313" key="3">
    <source>
        <dbReference type="EMBL" id="AYA37273.1"/>
    </source>
</evidence>
<name>A0A3B7R1H8_9BACT</name>
<sequence>MRCNLGMPDRLIRLLFALMLGAELLLEGQSPDMLALLAALSAGLLVTGLSGFSPLYALLGLSTRDLLRNKPPKARRFSA</sequence>
<dbReference type="KEGG" id="hyh:D3Y59_09545"/>
<keyword evidence="1" id="KW-0812">Transmembrane</keyword>
<keyword evidence="1" id="KW-1133">Transmembrane helix</keyword>
<reference evidence="3 4" key="1">
    <citation type="submission" date="2018-09" db="EMBL/GenBank/DDBJ databases">
        <title>Hymenobacter medium sp. nov., isolated from R2A medium.</title>
        <authorList>
            <person name="Yingchao G."/>
        </authorList>
    </citation>
    <scope>NUCLEOTIDE SEQUENCE [LARGE SCALE GENOMIC DNA]</scope>
    <source>
        <strain evidence="4">sh-6</strain>
    </source>
</reference>
<dbReference type="InterPro" id="IPR021309">
    <property type="entry name" value="YgaP-like_TM"/>
</dbReference>
<dbReference type="RefSeq" id="WP_119444847.1">
    <property type="nucleotide sequence ID" value="NZ_CP032317.1"/>
</dbReference>
<keyword evidence="4" id="KW-1185">Reference proteome</keyword>
<dbReference type="Pfam" id="PF11127">
    <property type="entry name" value="YgaP-like_TM"/>
    <property type="match status" value="1"/>
</dbReference>
<feature type="transmembrane region" description="Helical" evidence="1">
    <location>
        <begin position="12"/>
        <end position="28"/>
    </location>
</feature>
<evidence type="ECO:0000256" key="1">
    <source>
        <dbReference type="SAM" id="Phobius"/>
    </source>
</evidence>
<proteinExistence type="predicted"/>
<dbReference type="EMBL" id="CP032317">
    <property type="protein sequence ID" value="AYA37273.1"/>
    <property type="molecule type" value="Genomic_DNA"/>
</dbReference>
<protein>
    <submittedName>
        <fullName evidence="3">DUF2892 domain-containing protein</fullName>
    </submittedName>
</protein>
<evidence type="ECO:0000259" key="2">
    <source>
        <dbReference type="Pfam" id="PF11127"/>
    </source>
</evidence>
<accession>A0A3B7R1H8</accession>
<dbReference type="AlphaFoldDB" id="A0A3B7R1H8"/>
<keyword evidence="1" id="KW-0472">Membrane</keyword>
<feature type="domain" description="Inner membrane protein YgaP-like transmembrane" evidence="2">
    <location>
        <begin position="1"/>
        <end position="64"/>
    </location>
</feature>
<dbReference type="Proteomes" id="UP000262802">
    <property type="component" value="Chromosome"/>
</dbReference>